<protein>
    <submittedName>
        <fullName evidence="1">Uncharacterized protein</fullName>
    </submittedName>
</protein>
<evidence type="ECO:0000313" key="2">
    <source>
        <dbReference type="Proteomes" id="UP000000392"/>
    </source>
</evidence>
<name>A0AAN0P698_ACISD</name>
<dbReference type="EMBL" id="CP002080">
    <property type="protein sequence ID" value="ADI89617.1"/>
    <property type="molecule type" value="Genomic_DNA"/>
</dbReference>
<proteinExistence type="predicted"/>
<dbReference type="InterPro" id="IPR054662">
    <property type="entry name" value="Lipo_PTPT"/>
</dbReference>
<dbReference type="Proteomes" id="UP000000392">
    <property type="component" value="Chromosome"/>
</dbReference>
<evidence type="ECO:0000313" key="1">
    <source>
        <dbReference type="EMBL" id="ADI89617.1"/>
    </source>
</evidence>
<dbReference type="NCBIfam" id="NF045612">
    <property type="entry name" value="lipo_PTPT"/>
    <property type="match status" value="1"/>
</dbReference>
<gene>
    <name evidence="1" type="ordered locus">AOLE_03590</name>
</gene>
<organism evidence="1 2">
    <name type="scientific">Acinetobacter oleivorans (strain JCM 16667 / KCTC 23045 / DR1)</name>
    <dbReference type="NCBI Taxonomy" id="436717"/>
    <lineage>
        <taxon>Bacteria</taxon>
        <taxon>Pseudomonadati</taxon>
        <taxon>Pseudomonadota</taxon>
        <taxon>Gammaproteobacteria</taxon>
        <taxon>Moraxellales</taxon>
        <taxon>Moraxellaceae</taxon>
        <taxon>Acinetobacter</taxon>
    </lineage>
</organism>
<sequence length="431" mass="48544">MNVIKVSDNSVRFASETIRYENESNCTGNIVASYRQAEDFSLVSNIGAPQTIQTSSYNKVDWQLVVAGELEQKQSAILGFKNANQFCLVPTNEPNAIHNYLQQANFDLMNTCFTKTTPPASMQKPTQVLATASYRLADNKESWADLLTQLNDQGRQGYALLTPSVSLDNPNSSFALYKNLYVKNNKTTDTYTYKTVDVKTNSVANRYLLWVNELNKQGSLGYIYKLSFGEVTSNTDKYLFVKNDKKPATYSYSNRFLTNTSRTSILNAFNELGAQGCKLIYANSEFTNNGTTNGTFYVPTCVNSSTHNGTYAYRYFEVPQHIPFNKEDAIKLEKLLKEQAAEGYRLVDANNNLGFFNIDGYLFERDSENTGPIEYKVFIEDAASETDEPYLVENRIQDQGKLGWFFAVRLGSVYTNSPTNYDLASGVIFPK</sequence>
<dbReference type="AlphaFoldDB" id="A0AAN0P698"/>
<accession>A0AAN0P698</accession>
<dbReference type="KEGG" id="acd:AOLE_03590"/>
<reference evidence="1 2" key="1">
    <citation type="journal article" date="2010" name="J. Bacteriol.">
        <title>Complete genome sequence of the diesel-degrading Acinetobacter sp. strain DR1.</title>
        <authorList>
            <person name="Jung J."/>
            <person name="Baek J.H."/>
            <person name="Park W."/>
        </authorList>
    </citation>
    <scope>NUCLEOTIDE SEQUENCE [LARGE SCALE GENOMIC DNA]</scope>
    <source>
        <strain evidence="2">JCM 16667 / KCTC 23045 / DR1</strain>
    </source>
</reference>